<keyword evidence="5" id="KW-1185">Reference proteome</keyword>
<dbReference type="KEGG" id="samy:DB32_001700"/>
<dbReference type="OrthoDB" id="5506532at2"/>
<dbReference type="SUPFAM" id="SSF48452">
    <property type="entry name" value="TPR-like"/>
    <property type="match status" value="1"/>
</dbReference>
<dbReference type="Gene3D" id="1.25.40.10">
    <property type="entry name" value="Tetratricopeptide repeat domain"/>
    <property type="match status" value="1"/>
</dbReference>
<keyword evidence="2" id="KW-0812">Transmembrane</keyword>
<gene>
    <name evidence="4" type="ORF">DB32_001700</name>
</gene>
<dbReference type="InterPro" id="IPR011990">
    <property type="entry name" value="TPR-like_helical_dom_sf"/>
</dbReference>
<feature type="signal peptide" evidence="3">
    <location>
        <begin position="1"/>
        <end position="24"/>
    </location>
</feature>
<feature type="chain" id="PRO_5002512840" description="Tetratricopeptide repeat protein" evidence="3">
    <location>
        <begin position="25"/>
        <end position="246"/>
    </location>
</feature>
<evidence type="ECO:0000313" key="4">
    <source>
        <dbReference type="EMBL" id="AKF04551.1"/>
    </source>
</evidence>
<evidence type="ECO:0000256" key="1">
    <source>
        <dbReference type="PROSITE-ProRule" id="PRU00339"/>
    </source>
</evidence>
<proteinExistence type="predicted"/>
<feature type="transmembrane region" description="Helical" evidence="2">
    <location>
        <begin position="204"/>
        <end position="225"/>
    </location>
</feature>
<feature type="repeat" description="TPR" evidence="1">
    <location>
        <begin position="37"/>
        <end position="70"/>
    </location>
</feature>
<dbReference type="AlphaFoldDB" id="A0A0F6YI02"/>
<dbReference type="Proteomes" id="UP000034883">
    <property type="component" value="Chromosome"/>
</dbReference>
<name>A0A0F6YI02_9BACT</name>
<keyword evidence="1" id="KW-0802">TPR repeat</keyword>
<dbReference type="InterPro" id="IPR019734">
    <property type="entry name" value="TPR_rpt"/>
</dbReference>
<accession>A0A0F6YI02</accession>
<keyword evidence="3" id="KW-0732">Signal</keyword>
<evidence type="ECO:0000256" key="3">
    <source>
        <dbReference type="SAM" id="SignalP"/>
    </source>
</evidence>
<reference evidence="4 5" key="1">
    <citation type="submission" date="2015-03" db="EMBL/GenBank/DDBJ databases">
        <title>Genome assembly of Sandaracinus amylolyticus DSM 53668.</title>
        <authorList>
            <person name="Sharma G."/>
            <person name="Subramanian S."/>
        </authorList>
    </citation>
    <scope>NUCLEOTIDE SEQUENCE [LARGE SCALE GENOMIC DNA]</scope>
    <source>
        <strain evidence="4 5">DSM 53668</strain>
    </source>
</reference>
<protein>
    <recommendedName>
        <fullName evidence="6">Tetratricopeptide repeat protein</fullName>
    </recommendedName>
</protein>
<evidence type="ECO:0000313" key="5">
    <source>
        <dbReference type="Proteomes" id="UP000034883"/>
    </source>
</evidence>
<evidence type="ECO:0008006" key="6">
    <source>
        <dbReference type="Google" id="ProtNLM"/>
    </source>
</evidence>
<evidence type="ECO:0000256" key="2">
    <source>
        <dbReference type="SAM" id="Phobius"/>
    </source>
</evidence>
<dbReference type="Pfam" id="PF13432">
    <property type="entry name" value="TPR_16"/>
    <property type="match status" value="1"/>
</dbReference>
<dbReference type="EMBL" id="CP011125">
    <property type="protein sequence ID" value="AKF04551.1"/>
    <property type="molecule type" value="Genomic_DNA"/>
</dbReference>
<dbReference type="PROSITE" id="PS50005">
    <property type="entry name" value="TPR"/>
    <property type="match status" value="1"/>
</dbReference>
<organism evidence="4 5">
    <name type="scientific">Sandaracinus amylolyticus</name>
    <dbReference type="NCBI Taxonomy" id="927083"/>
    <lineage>
        <taxon>Bacteria</taxon>
        <taxon>Pseudomonadati</taxon>
        <taxon>Myxococcota</taxon>
        <taxon>Polyangia</taxon>
        <taxon>Polyangiales</taxon>
        <taxon>Sandaracinaceae</taxon>
        <taxon>Sandaracinus</taxon>
    </lineage>
</organism>
<dbReference type="STRING" id="927083.DB32_001700"/>
<dbReference type="RefSeq" id="WP_053231879.1">
    <property type="nucleotide sequence ID" value="NZ_CP011125.1"/>
</dbReference>
<sequence>MRDCCVAFVLASIAFVLAVSTAHAQPQPPRDRSDVEAQARFESGRLAFESGRYEEALADFRRSYELSQRPLILYNIGIVLDRLRRDAEALDAFERYLEAVPDAENRADVEARIAILRTQVAAPPPVQEAAPIPPPPSPRPQEGYEIWAWISAGVGIAAAIAAPITWSAADDAYDDLDRRCGELGCSGAQIDASSAPELVDATNAMIVTAIIAGVSTAVAWTLYFVDLRLPSGTAMRIGPGSLRLAF</sequence>
<keyword evidence="2" id="KW-0472">Membrane</keyword>
<keyword evidence="2" id="KW-1133">Transmembrane helix</keyword>